<evidence type="ECO:0000313" key="1">
    <source>
        <dbReference type="EMBL" id="GAA4432103.1"/>
    </source>
</evidence>
<dbReference type="EMBL" id="BAABHC010000011">
    <property type="protein sequence ID" value="GAA4432103.1"/>
    <property type="molecule type" value="Genomic_DNA"/>
</dbReference>
<protein>
    <submittedName>
        <fullName evidence="1">Uncharacterized protein</fullName>
    </submittedName>
</protein>
<gene>
    <name evidence="1" type="ORF">GCM10023188_20290</name>
</gene>
<keyword evidence="2" id="KW-1185">Reference proteome</keyword>
<proteinExistence type="predicted"/>
<reference evidence="2" key="1">
    <citation type="journal article" date="2019" name="Int. J. Syst. Evol. Microbiol.">
        <title>The Global Catalogue of Microorganisms (GCM) 10K type strain sequencing project: providing services to taxonomists for standard genome sequencing and annotation.</title>
        <authorList>
            <consortium name="The Broad Institute Genomics Platform"/>
            <consortium name="The Broad Institute Genome Sequencing Center for Infectious Disease"/>
            <person name="Wu L."/>
            <person name="Ma J."/>
        </authorList>
    </citation>
    <scope>NUCLEOTIDE SEQUENCE [LARGE SCALE GENOMIC DNA]</scope>
    <source>
        <strain evidence="2">JCM 17926</strain>
    </source>
</reference>
<organism evidence="1 2">
    <name type="scientific">Pontibacter saemangeumensis</name>
    <dbReference type="NCBI Taxonomy" id="1084525"/>
    <lineage>
        <taxon>Bacteria</taxon>
        <taxon>Pseudomonadati</taxon>
        <taxon>Bacteroidota</taxon>
        <taxon>Cytophagia</taxon>
        <taxon>Cytophagales</taxon>
        <taxon>Hymenobacteraceae</taxon>
        <taxon>Pontibacter</taxon>
    </lineage>
</organism>
<name>A0ABP8LN85_9BACT</name>
<comment type="caution">
    <text evidence="1">The sequence shown here is derived from an EMBL/GenBank/DDBJ whole genome shotgun (WGS) entry which is preliminary data.</text>
</comment>
<evidence type="ECO:0000313" key="2">
    <source>
        <dbReference type="Proteomes" id="UP001500552"/>
    </source>
</evidence>
<accession>A0ABP8LN85</accession>
<dbReference type="Proteomes" id="UP001500552">
    <property type="component" value="Unassembled WGS sequence"/>
</dbReference>
<sequence length="103" mass="12152">MDTTLHSYVDFTLQTECGKTFENVFKVIKLVRDEKHNFHVVYKTFSDEYIYSFCNPFQDELISNVYRIISEPEAKQIFLHHLSQDNARELFTTAKAIPAQLRS</sequence>
<dbReference type="RefSeq" id="WP_345158783.1">
    <property type="nucleotide sequence ID" value="NZ_BAABHC010000011.1"/>
</dbReference>